<accession>A0A9W9X755</accession>
<comment type="caution">
    <text evidence="2">The sequence shown here is derived from an EMBL/GenBank/DDBJ whole genome shotgun (WGS) entry which is preliminary data.</text>
</comment>
<keyword evidence="3" id="KW-1185">Reference proteome</keyword>
<organism evidence="2 3">
    <name type="scientific">Penicillium diatomitis</name>
    <dbReference type="NCBI Taxonomy" id="2819901"/>
    <lineage>
        <taxon>Eukaryota</taxon>
        <taxon>Fungi</taxon>
        <taxon>Dikarya</taxon>
        <taxon>Ascomycota</taxon>
        <taxon>Pezizomycotina</taxon>
        <taxon>Eurotiomycetes</taxon>
        <taxon>Eurotiomycetidae</taxon>
        <taxon>Eurotiales</taxon>
        <taxon>Aspergillaceae</taxon>
        <taxon>Penicillium</taxon>
    </lineage>
</organism>
<protein>
    <submittedName>
        <fullName evidence="2">Uncharacterized protein</fullName>
    </submittedName>
</protein>
<dbReference type="RefSeq" id="XP_056790100.1">
    <property type="nucleotide sequence ID" value="XM_056934906.1"/>
</dbReference>
<dbReference type="EMBL" id="JAPWDQ010000005">
    <property type="protein sequence ID" value="KAJ5485316.1"/>
    <property type="molecule type" value="Genomic_DNA"/>
</dbReference>
<dbReference type="AlphaFoldDB" id="A0A9W9X755"/>
<feature type="compositionally biased region" description="Basic and acidic residues" evidence="1">
    <location>
        <begin position="34"/>
        <end position="72"/>
    </location>
</feature>
<name>A0A9W9X755_9EURO</name>
<sequence length="88" mass="10212">MGKGKQDSIGKLVAKQGFRVQMKQLGCESSPRVNLEERLHGVGGEKERRKNEDEKNEERGLWGREMKRRQEFEQMDPFQAPIDGTEDH</sequence>
<dbReference type="GeneID" id="81625155"/>
<reference evidence="2" key="2">
    <citation type="journal article" date="2023" name="IMA Fungus">
        <title>Comparative genomic study of the Penicillium genus elucidates a diverse pangenome and 15 lateral gene transfer events.</title>
        <authorList>
            <person name="Petersen C."/>
            <person name="Sorensen T."/>
            <person name="Nielsen M.R."/>
            <person name="Sondergaard T.E."/>
            <person name="Sorensen J.L."/>
            <person name="Fitzpatrick D.A."/>
            <person name="Frisvad J.C."/>
            <person name="Nielsen K.L."/>
        </authorList>
    </citation>
    <scope>NUCLEOTIDE SEQUENCE</scope>
    <source>
        <strain evidence="2">IBT 30728</strain>
    </source>
</reference>
<gene>
    <name evidence="2" type="ORF">N7539_005304</name>
</gene>
<evidence type="ECO:0000256" key="1">
    <source>
        <dbReference type="SAM" id="MobiDB-lite"/>
    </source>
</evidence>
<dbReference type="Proteomes" id="UP001148312">
    <property type="component" value="Unassembled WGS sequence"/>
</dbReference>
<reference evidence="2" key="1">
    <citation type="submission" date="2022-12" db="EMBL/GenBank/DDBJ databases">
        <authorList>
            <person name="Petersen C."/>
        </authorList>
    </citation>
    <scope>NUCLEOTIDE SEQUENCE</scope>
    <source>
        <strain evidence="2">IBT 30728</strain>
    </source>
</reference>
<proteinExistence type="predicted"/>
<evidence type="ECO:0000313" key="3">
    <source>
        <dbReference type="Proteomes" id="UP001148312"/>
    </source>
</evidence>
<evidence type="ECO:0000313" key="2">
    <source>
        <dbReference type="EMBL" id="KAJ5485316.1"/>
    </source>
</evidence>
<feature type="region of interest" description="Disordered" evidence="1">
    <location>
        <begin position="27"/>
        <end position="88"/>
    </location>
</feature>